<evidence type="ECO:0000313" key="2">
    <source>
        <dbReference type="EMBL" id="CAG9279545.1"/>
    </source>
</evidence>
<organism evidence="2">
    <name type="scientific">Phaeodactylum tricornutum</name>
    <name type="common">Diatom</name>
    <dbReference type="NCBI Taxonomy" id="2850"/>
    <lineage>
        <taxon>Eukaryota</taxon>
        <taxon>Sar</taxon>
        <taxon>Stramenopiles</taxon>
        <taxon>Ochrophyta</taxon>
        <taxon>Bacillariophyta</taxon>
        <taxon>Bacillariophyceae</taxon>
        <taxon>Bacillariophycidae</taxon>
        <taxon>Naviculales</taxon>
        <taxon>Phaeodactylaceae</taxon>
        <taxon>Phaeodactylum</taxon>
    </lineage>
</organism>
<dbReference type="AlphaFoldDB" id="A0A8J9SY94"/>
<accession>A0A8J9SY94</accession>
<reference evidence="2" key="1">
    <citation type="submission" date="2022-02" db="EMBL/GenBank/DDBJ databases">
        <authorList>
            <person name="Giguere J D."/>
        </authorList>
    </citation>
    <scope>NUCLEOTIDE SEQUENCE</scope>
    <source>
        <strain evidence="2">CCAP 1055/1</strain>
    </source>
</reference>
<protein>
    <submittedName>
        <fullName evidence="2">Uncharacterized protein</fullName>
    </submittedName>
</protein>
<dbReference type="Proteomes" id="UP000836788">
    <property type="component" value="Chromosome 12"/>
</dbReference>
<keyword evidence="1" id="KW-0732">Signal</keyword>
<name>A0A8J9SY94_PHATR</name>
<sequence length="376" mass="42155">MGVRSFGSLVRLVGISLSALVLATLGKFQSEYALLNVDEMLANVLQRQSSSSETWSNVDTEAEVNLTVGAALPPSTENVVEKAAPANKSIQVSPSSVPDHAFPSTVPASINNDDSMQKRKKGMYSNARTDRSGSVIQDMLAAHSYAFHHNMTYLGACWTDSKPPNQARIKTNKQLFAAIGLEDELTYACPTNISDIVKPGRYANFDRRWSREWLAFIRSRVKYPEKNVSAGHQTAVHIRRGDVIPCPKNGLLERYRYLPNSYYHAVIDTYVPSNSTVTIYSEEESYEPWDNFRRYNLRLSASLADTWRDMMMADTLILSRSTFSLVPALLNRHGTVWYAPFWTPKVDGWEVVPDNITAMADRDSAKLRKKDACVAK</sequence>
<feature type="signal peptide" evidence="1">
    <location>
        <begin position="1"/>
        <end position="23"/>
    </location>
</feature>
<evidence type="ECO:0000256" key="1">
    <source>
        <dbReference type="SAM" id="SignalP"/>
    </source>
</evidence>
<proteinExistence type="predicted"/>
<feature type="chain" id="PRO_5035481517" evidence="1">
    <location>
        <begin position="24"/>
        <end position="376"/>
    </location>
</feature>
<gene>
    <name evidence="2" type="ORF">PTTT1_LOCUS10421</name>
</gene>
<dbReference type="EMBL" id="OU594953">
    <property type="protein sequence ID" value="CAG9279545.1"/>
    <property type="molecule type" value="Genomic_DNA"/>
</dbReference>